<feature type="transmembrane region" description="Helical" evidence="1">
    <location>
        <begin position="96"/>
        <end position="119"/>
    </location>
</feature>
<comment type="caution">
    <text evidence="3">The sequence shown here is derived from an EMBL/GenBank/DDBJ whole genome shotgun (WGS) entry which is preliminary data.</text>
</comment>
<evidence type="ECO:0000313" key="4">
    <source>
        <dbReference type="Proteomes" id="UP001642260"/>
    </source>
</evidence>
<keyword evidence="1" id="KW-0812">Transmembrane</keyword>
<proteinExistence type="predicted"/>
<feature type="domain" description="CAAX prenyl protease 2/Lysostaphin resistance protein A-like" evidence="2">
    <location>
        <begin position="224"/>
        <end position="310"/>
    </location>
</feature>
<gene>
    <name evidence="3" type="ORF">ERUC_LOCUS16016</name>
</gene>
<dbReference type="Pfam" id="PF02517">
    <property type="entry name" value="Rce1-like"/>
    <property type="match status" value="1"/>
</dbReference>
<evidence type="ECO:0000313" key="3">
    <source>
        <dbReference type="EMBL" id="CAH8343079.1"/>
    </source>
</evidence>
<keyword evidence="1" id="KW-0472">Membrane</keyword>
<dbReference type="InterPro" id="IPR003675">
    <property type="entry name" value="Rce1/LyrA-like_dom"/>
</dbReference>
<sequence>MKGDPTSLRSSMILSPWLSLTPVVASTSLLRRLPYSEFRPLSSTTYCRRWLRSIPCLNSKSTQETTQLIEQLEKEQGFSVLTSDIPWDDNNVWSTFALYMFCLHIPLSFGGLSILARFLHHPLLDDPQTQVLSLVLLQMLELSLTLFLLRTTAKPQCKSINFLMATTNDSNEGRNWVVGSALGLGILVCFIFLTSFVADLLFASQDVHNSELEKIIESGDVSKIGCFVLYCVVAPILEEIVYRRFLLSSLASRMEWRKALVISSGVFAASHFSGEDFLQLFGIGCVLGGCYSWSGNLASSVVVHSLYNAFTLLLALYS</sequence>
<name>A0ABC8JVD1_ERUVS</name>
<keyword evidence="1" id="KW-1133">Transmembrane helix</keyword>
<keyword evidence="4" id="KW-1185">Reference proteome</keyword>
<dbReference type="PANTHER" id="PTHR43592">
    <property type="entry name" value="CAAX AMINO TERMINAL PROTEASE"/>
    <property type="match status" value="1"/>
</dbReference>
<dbReference type="GO" id="GO:0004175">
    <property type="term" value="F:endopeptidase activity"/>
    <property type="evidence" value="ECO:0007669"/>
    <property type="project" value="UniProtKB-ARBA"/>
</dbReference>
<dbReference type="AlphaFoldDB" id="A0ABC8JVD1"/>
<dbReference type="Proteomes" id="UP001642260">
    <property type="component" value="Unassembled WGS sequence"/>
</dbReference>
<organism evidence="3 4">
    <name type="scientific">Eruca vesicaria subsp. sativa</name>
    <name type="common">Garden rocket</name>
    <name type="synonym">Eruca sativa</name>
    <dbReference type="NCBI Taxonomy" id="29727"/>
    <lineage>
        <taxon>Eukaryota</taxon>
        <taxon>Viridiplantae</taxon>
        <taxon>Streptophyta</taxon>
        <taxon>Embryophyta</taxon>
        <taxon>Tracheophyta</taxon>
        <taxon>Spermatophyta</taxon>
        <taxon>Magnoliopsida</taxon>
        <taxon>eudicotyledons</taxon>
        <taxon>Gunneridae</taxon>
        <taxon>Pentapetalae</taxon>
        <taxon>rosids</taxon>
        <taxon>malvids</taxon>
        <taxon>Brassicales</taxon>
        <taxon>Brassicaceae</taxon>
        <taxon>Brassiceae</taxon>
        <taxon>Eruca</taxon>
    </lineage>
</organism>
<reference evidence="3 4" key="1">
    <citation type="submission" date="2022-03" db="EMBL/GenBank/DDBJ databases">
        <authorList>
            <person name="Macdonald S."/>
            <person name="Ahmed S."/>
            <person name="Newling K."/>
        </authorList>
    </citation>
    <scope>NUCLEOTIDE SEQUENCE [LARGE SCALE GENOMIC DNA]</scope>
</reference>
<evidence type="ECO:0000256" key="1">
    <source>
        <dbReference type="SAM" id="Phobius"/>
    </source>
</evidence>
<accession>A0ABC8JVD1</accession>
<dbReference type="PANTHER" id="PTHR43592:SF4">
    <property type="entry name" value="CAAX AMINO TERMINAL PROTEASE FAMILY PROTEIN"/>
    <property type="match status" value="1"/>
</dbReference>
<dbReference type="GO" id="GO:0080120">
    <property type="term" value="P:CAAX-box protein maturation"/>
    <property type="evidence" value="ECO:0007669"/>
    <property type="project" value="UniProtKB-ARBA"/>
</dbReference>
<feature type="transmembrane region" description="Helical" evidence="1">
    <location>
        <begin position="176"/>
        <end position="203"/>
    </location>
</feature>
<evidence type="ECO:0000259" key="2">
    <source>
        <dbReference type="Pfam" id="PF02517"/>
    </source>
</evidence>
<protein>
    <recommendedName>
        <fullName evidence="2">CAAX prenyl protease 2/Lysostaphin resistance protein A-like domain-containing protein</fullName>
    </recommendedName>
</protein>
<dbReference type="EMBL" id="CAKOAT010150265">
    <property type="protein sequence ID" value="CAH8343079.1"/>
    <property type="molecule type" value="Genomic_DNA"/>
</dbReference>
<feature type="transmembrane region" description="Helical" evidence="1">
    <location>
        <begin position="131"/>
        <end position="149"/>
    </location>
</feature>